<dbReference type="PANTHER" id="PTHR30065:SF8">
    <property type="entry name" value="FLAGELLAR BIOSYNTHETIC PROTEIN FLIR"/>
    <property type="match status" value="1"/>
</dbReference>
<proteinExistence type="inferred from homology"/>
<feature type="transmembrane region" description="Helical" evidence="7">
    <location>
        <begin position="213"/>
        <end position="243"/>
    </location>
</feature>
<dbReference type="RefSeq" id="WP_263338223.1">
    <property type="nucleotide sequence ID" value="NZ_JAOVQO010000015.1"/>
</dbReference>
<evidence type="ECO:0000256" key="3">
    <source>
        <dbReference type="ARBA" id="ARBA00022475"/>
    </source>
</evidence>
<dbReference type="Proteomes" id="UP001209535">
    <property type="component" value="Unassembled WGS sequence"/>
</dbReference>
<evidence type="ECO:0000256" key="1">
    <source>
        <dbReference type="ARBA" id="ARBA00004651"/>
    </source>
</evidence>
<keyword evidence="8" id="KW-0966">Cell projection</keyword>
<comment type="subcellular location">
    <subcellularLocation>
        <location evidence="1">Cell membrane</location>
        <topology evidence="1">Multi-pass membrane protein</topology>
    </subcellularLocation>
</comment>
<evidence type="ECO:0000256" key="4">
    <source>
        <dbReference type="ARBA" id="ARBA00022692"/>
    </source>
</evidence>
<evidence type="ECO:0000313" key="9">
    <source>
        <dbReference type="Proteomes" id="UP001209535"/>
    </source>
</evidence>
<comment type="similarity">
    <text evidence="2">Belongs to the FliR/MopE/SpaR family.</text>
</comment>
<reference evidence="8 9" key="1">
    <citation type="submission" date="2022-10" db="EMBL/GenBank/DDBJ databases">
        <title>Defluviimonas sp. nov., isolated from ocean surface sediments.</title>
        <authorList>
            <person name="He W."/>
            <person name="Wang L."/>
            <person name="Zhang D.-F."/>
        </authorList>
    </citation>
    <scope>NUCLEOTIDE SEQUENCE [LARGE SCALE GENOMIC DNA]</scope>
    <source>
        <strain evidence="8 9">WL0024</strain>
    </source>
</reference>
<keyword evidence="3" id="KW-1003">Cell membrane</keyword>
<evidence type="ECO:0000256" key="2">
    <source>
        <dbReference type="ARBA" id="ARBA00009772"/>
    </source>
</evidence>
<evidence type="ECO:0000256" key="6">
    <source>
        <dbReference type="ARBA" id="ARBA00023136"/>
    </source>
</evidence>
<accession>A0ABT2X757</accession>
<protein>
    <submittedName>
        <fullName evidence="8">Flagellar biosynthetic protein FliR</fullName>
    </submittedName>
</protein>
<keyword evidence="4 7" id="KW-0812">Transmembrane</keyword>
<keyword evidence="8" id="KW-0969">Cilium</keyword>
<keyword evidence="6 7" id="KW-0472">Membrane</keyword>
<evidence type="ECO:0000313" key="8">
    <source>
        <dbReference type="EMBL" id="MCU9849470.1"/>
    </source>
</evidence>
<dbReference type="EMBL" id="JAOVQO010000015">
    <property type="protein sequence ID" value="MCU9849470.1"/>
    <property type="molecule type" value="Genomic_DNA"/>
</dbReference>
<sequence>MNELLSAALETGKGGALAGFVVLLRIGAAMAILPGFGEHSVPVRVKLALALVFTAIVSPAVGTQVAPLTQGLGTLLACFATESVIGLALGLVLRLMTLALEMAGTIAAQSSSLSQLFGAGGEPMPTMSHLLVAGSLALAMMAGLHVRLAEALILSYDALPPGRFPDATLMRYWGVDHIGRAFALAFSLAVPFVIASFVYNLALGAINRTMPQLMVAFVGAPAVTAGALVLLAIVAPVGLSLWAGSFNALLADPFGAAR</sequence>
<name>A0ABT2X757_9RHOB</name>
<dbReference type="Pfam" id="PF01311">
    <property type="entry name" value="Bac_export_1"/>
    <property type="match status" value="1"/>
</dbReference>
<keyword evidence="8" id="KW-0282">Flagellum</keyword>
<dbReference type="PRINTS" id="PR00953">
    <property type="entry name" value="TYPE3IMRPROT"/>
</dbReference>
<feature type="transmembrane region" description="Helical" evidence="7">
    <location>
        <begin position="130"/>
        <end position="158"/>
    </location>
</feature>
<evidence type="ECO:0000256" key="7">
    <source>
        <dbReference type="SAM" id="Phobius"/>
    </source>
</evidence>
<feature type="transmembrane region" description="Helical" evidence="7">
    <location>
        <begin position="48"/>
        <end position="66"/>
    </location>
</feature>
<organism evidence="8 9">
    <name type="scientific">Albidovulum salinarum</name>
    <dbReference type="NCBI Taxonomy" id="2984153"/>
    <lineage>
        <taxon>Bacteria</taxon>
        <taxon>Pseudomonadati</taxon>
        <taxon>Pseudomonadota</taxon>
        <taxon>Alphaproteobacteria</taxon>
        <taxon>Rhodobacterales</taxon>
        <taxon>Paracoccaceae</taxon>
        <taxon>Albidovulum</taxon>
    </lineage>
</organism>
<keyword evidence="9" id="KW-1185">Reference proteome</keyword>
<dbReference type="PANTHER" id="PTHR30065">
    <property type="entry name" value="FLAGELLAR BIOSYNTHETIC PROTEIN FLIR"/>
    <property type="match status" value="1"/>
</dbReference>
<gene>
    <name evidence="8" type="ORF">OEZ60_15830</name>
</gene>
<dbReference type="InterPro" id="IPR002010">
    <property type="entry name" value="T3SS_IM_R"/>
</dbReference>
<feature type="transmembrane region" description="Helical" evidence="7">
    <location>
        <begin position="15"/>
        <end position="36"/>
    </location>
</feature>
<evidence type="ECO:0000256" key="5">
    <source>
        <dbReference type="ARBA" id="ARBA00022989"/>
    </source>
</evidence>
<comment type="caution">
    <text evidence="8">The sequence shown here is derived from an EMBL/GenBank/DDBJ whole genome shotgun (WGS) entry which is preliminary data.</text>
</comment>
<feature type="transmembrane region" description="Helical" evidence="7">
    <location>
        <begin position="178"/>
        <end position="201"/>
    </location>
</feature>
<keyword evidence="5 7" id="KW-1133">Transmembrane helix</keyword>
<feature type="transmembrane region" description="Helical" evidence="7">
    <location>
        <begin position="72"/>
        <end position="93"/>
    </location>
</feature>